<organism evidence="3 4">
    <name type="scientific">Tricholomella constricta</name>
    <dbReference type="NCBI Taxonomy" id="117010"/>
    <lineage>
        <taxon>Eukaryota</taxon>
        <taxon>Fungi</taxon>
        <taxon>Dikarya</taxon>
        <taxon>Basidiomycota</taxon>
        <taxon>Agaricomycotina</taxon>
        <taxon>Agaricomycetes</taxon>
        <taxon>Agaricomycetidae</taxon>
        <taxon>Agaricales</taxon>
        <taxon>Tricholomatineae</taxon>
        <taxon>Lyophyllaceae</taxon>
        <taxon>Tricholomella</taxon>
    </lineage>
</organism>
<evidence type="ECO:0000313" key="4">
    <source>
        <dbReference type="Proteomes" id="UP000565441"/>
    </source>
</evidence>
<dbReference type="EMBL" id="JAACJP010000023">
    <property type="protein sequence ID" value="KAF5377582.1"/>
    <property type="molecule type" value="Genomic_DNA"/>
</dbReference>
<accession>A0A8H5H6H4</accession>
<dbReference type="Proteomes" id="UP000565441">
    <property type="component" value="Unassembled WGS sequence"/>
</dbReference>
<reference evidence="3 4" key="1">
    <citation type="journal article" date="2020" name="ISME J.">
        <title>Uncovering the hidden diversity of litter-decomposition mechanisms in mushroom-forming fungi.</title>
        <authorList>
            <person name="Floudas D."/>
            <person name="Bentzer J."/>
            <person name="Ahren D."/>
            <person name="Johansson T."/>
            <person name="Persson P."/>
            <person name="Tunlid A."/>
        </authorList>
    </citation>
    <scope>NUCLEOTIDE SEQUENCE [LARGE SCALE GENOMIC DNA]</scope>
    <source>
        <strain evidence="3 4">CBS 661.87</strain>
    </source>
</reference>
<evidence type="ECO:0000256" key="1">
    <source>
        <dbReference type="ARBA" id="ARBA00005788"/>
    </source>
</evidence>
<name>A0A8H5H6H4_9AGAR</name>
<comment type="caution">
    <text evidence="3">The sequence shown here is derived from an EMBL/GenBank/DDBJ whole genome shotgun (WGS) entry which is preliminary data.</text>
</comment>
<comment type="similarity">
    <text evidence="1">Belongs to the UPF0612 family.</text>
</comment>
<keyword evidence="4" id="KW-1185">Reference proteome</keyword>
<protein>
    <recommendedName>
        <fullName evidence="2">Mug135-like C-terminal domain-containing protein</fullName>
    </recommendedName>
</protein>
<dbReference type="Pfam" id="PF08593">
    <property type="entry name" value="Mug135_C"/>
    <property type="match status" value="1"/>
</dbReference>
<dbReference type="AlphaFoldDB" id="A0A8H5H6H4"/>
<dbReference type="OrthoDB" id="3056402at2759"/>
<evidence type="ECO:0000259" key="2">
    <source>
        <dbReference type="Pfam" id="PF08593"/>
    </source>
</evidence>
<feature type="domain" description="Mug135-like C-terminal" evidence="2">
    <location>
        <begin position="104"/>
        <end position="180"/>
    </location>
</feature>
<sequence>MAMILPPQQPNDPRVTLPVNPANPPTLADLNNAQNYRQNVVASAGSHHVSSATPGEVGRAMAYEHSLTHVVSAAALGVALAPPWFAPVQRQLNRMEMCLCKTVNSANGDGSIYEYQIVLFVDETDPTGHPHNLPHLTSVAVINTLSTVHAQRYLIGYGIQNITGGVNARRRLVKIAIGCKVA</sequence>
<proteinExistence type="inferred from homology"/>
<evidence type="ECO:0000313" key="3">
    <source>
        <dbReference type="EMBL" id="KAF5377582.1"/>
    </source>
</evidence>
<gene>
    <name evidence="3" type="ORF">D9615_005141</name>
</gene>
<dbReference type="InterPro" id="IPR013902">
    <property type="entry name" value="Mug135-like_C"/>
</dbReference>